<feature type="compositionally biased region" description="Low complexity" evidence="1">
    <location>
        <begin position="267"/>
        <end position="278"/>
    </location>
</feature>
<gene>
    <name evidence="3" type="ORF">BV898_15070</name>
</gene>
<dbReference type="CDD" id="cd22674">
    <property type="entry name" value="FHA_PPP1R8"/>
    <property type="match status" value="1"/>
</dbReference>
<protein>
    <submittedName>
        <fullName evidence="3">Nuclear inhibitor of protein phosphatase 1</fullName>
    </submittedName>
</protein>
<comment type="caution">
    <text evidence="3">The sequence shown here is derived from an EMBL/GenBank/DDBJ whole genome shotgun (WGS) entry which is preliminary data.</text>
</comment>
<evidence type="ECO:0000313" key="4">
    <source>
        <dbReference type="Proteomes" id="UP000192578"/>
    </source>
</evidence>
<dbReference type="SMART" id="SM00240">
    <property type="entry name" value="FHA"/>
    <property type="match status" value="1"/>
</dbReference>
<dbReference type="Proteomes" id="UP000192578">
    <property type="component" value="Unassembled WGS sequence"/>
</dbReference>
<dbReference type="FunFam" id="2.60.200.20:FF:000019">
    <property type="entry name" value="Nuclear inhibitor of protein phosphatase"/>
    <property type="match status" value="1"/>
</dbReference>
<evidence type="ECO:0000259" key="2">
    <source>
        <dbReference type="PROSITE" id="PS50006"/>
    </source>
</evidence>
<evidence type="ECO:0000256" key="1">
    <source>
        <dbReference type="SAM" id="MobiDB-lite"/>
    </source>
</evidence>
<keyword evidence="4" id="KW-1185">Reference proteome</keyword>
<dbReference type="AlphaFoldDB" id="A0A9X6NJJ3"/>
<proteinExistence type="predicted"/>
<dbReference type="PANTHER" id="PTHR23308">
    <property type="entry name" value="NUCLEAR INHIBITOR OF PROTEIN PHOSPHATASE-1"/>
    <property type="match status" value="1"/>
</dbReference>
<reference evidence="4" key="1">
    <citation type="submission" date="2017-01" db="EMBL/GenBank/DDBJ databases">
        <title>Comparative genomics of anhydrobiosis in the tardigrade Hypsibius dujardini.</title>
        <authorList>
            <person name="Yoshida Y."/>
            <person name="Koutsovoulos G."/>
            <person name="Laetsch D."/>
            <person name="Stevens L."/>
            <person name="Kumar S."/>
            <person name="Horikawa D."/>
            <person name="Ishino K."/>
            <person name="Komine S."/>
            <person name="Tomita M."/>
            <person name="Blaxter M."/>
            <person name="Arakawa K."/>
        </authorList>
    </citation>
    <scope>NUCLEOTIDE SEQUENCE [LARGE SCALE GENOMIC DNA]</scope>
    <source>
        <strain evidence="4">Z151</strain>
    </source>
</reference>
<name>A0A9X6NJJ3_HYPEX</name>
<feature type="region of interest" description="Disordered" evidence="1">
    <location>
        <begin position="244"/>
        <end position="308"/>
    </location>
</feature>
<feature type="domain" description="FHA" evidence="2">
    <location>
        <begin position="40"/>
        <end position="92"/>
    </location>
</feature>
<evidence type="ECO:0000313" key="3">
    <source>
        <dbReference type="EMBL" id="OWA50559.1"/>
    </source>
</evidence>
<dbReference type="EMBL" id="MTYJ01000196">
    <property type="protein sequence ID" value="OWA50559.1"/>
    <property type="molecule type" value="Genomic_DNA"/>
</dbReference>
<dbReference type="Gene3D" id="2.60.200.20">
    <property type="match status" value="1"/>
</dbReference>
<accession>A0A9X6NJJ3</accession>
<sequence length="308" mass="33619">MASEFKPPSWAGDGEAGLHLDVMKEGVLIGKFAIDKKVFYLFGRNPDAVDFAIDHVSCSRVHAALVHHKALKRPFLLDLGSTHGTFVGNIRLEPNKPQQLFADMCFHFGASTRQYFLREKEKPVVAAVTKEKETALPTSQAELDTLTIYNTGQNLKLSDLAAPPELVKRTSVKRKVGRVSFRDEEDIINLEDCDPSVGRFQNLVATEIVSPTNKKFRPSSQSPSTSHRIAHSYTVARSADLYGDLPSSSSGGGSSISLPNSAPEVDSSAMAASAAHAASHMDVDEDHHKKYAKEVWPGRKISTSPAHL</sequence>
<dbReference type="InterPro" id="IPR050923">
    <property type="entry name" value="Cell_Proc_Reg/RNA_Proc"/>
</dbReference>
<dbReference type="InterPro" id="IPR008984">
    <property type="entry name" value="SMAD_FHA_dom_sf"/>
</dbReference>
<dbReference type="Pfam" id="PF00498">
    <property type="entry name" value="FHA"/>
    <property type="match status" value="1"/>
</dbReference>
<organism evidence="3 4">
    <name type="scientific">Hypsibius exemplaris</name>
    <name type="common">Freshwater tardigrade</name>
    <dbReference type="NCBI Taxonomy" id="2072580"/>
    <lineage>
        <taxon>Eukaryota</taxon>
        <taxon>Metazoa</taxon>
        <taxon>Ecdysozoa</taxon>
        <taxon>Tardigrada</taxon>
        <taxon>Eutardigrada</taxon>
        <taxon>Parachela</taxon>
        <taxon>Hypsibioidea</taxon>
        <taxon>Hypsibiidae</taxon>
        <taxon>Hypsibius</taxon>
    </lineage>
</organism>
<dbReference type="OrthoDB" id="4096268at2759"/>
<dbReference type="SUPFAM" id="SSF49879">
    <property type="entry name" value="SMAD/FHA domain"/>
    <property type="match status" value="1"/>
</dbReference>
<dbReference type="PROSITE" id="PS50006">
    <property type="entry name" value="FHA_DOMAIN"/>
    <property type="match status" value="1"/>
</dbReference>
<feature type="compositionally biased region" description="Basic and acidic residues" evidence="1">
    <location>
        <begin position="279"/>
        <end position="297"/>
    </location>
</feature>
<dbReference type="InterPro" id="IPR000253">
    <property type="entry name" value="FHA_dom"/>
</dbReference>